<feature type="region of interest" description="Disordered" evidence="5">
    <location>
        <begin position="1"/>
        <end position="20"/>
    </location>
</feature>
<evidence type="ECO:0000256" key="3">
    <source>
        <dbReference type="ARBA" id="ARBA00023274"/>
    </source>
</evidence>
<dbReference type="InterPro" id="IPR012678">
    <property type="entry name" value="Ribosomal_uL23/eL15/eS24_sf"/>
</dbReference>
<dbReference type="InterPro" id="IPR012677">
    <property type="entry name" value="Nucleotide-bd_a/b_plait_sf"/>
</dbReference>
<dbReference type="AlphaFoldDB" id="A0A0G2A8A0"/>
<dbReference type="HAMAP" id="MF_01369_B">
    <property type="entry name" value="Ribosomal_uL23_B"/>
    <property type="match status" value="1"/>
</dbReference>
<sequence>MALFKKTESKKTKAAETTEKSLAVPSEKSVSVRGGIAFDAIIRRPHVTERATELSERGVYVFEIDSKATKAQVKQAIEKLYKVHVVRVATINTKAKYTRSKKTNRVVVKKQAYRKALVTLKAGEKILRHHSGGKT</sequence>
<dbReference type="GO" id="GO:0006412">
    <property type="term" value="P:translation"/>
    <property type="evidence" value="ECO:0007669"/>
    <property type="project" value="UniProtKB-UniRule"/>
</dbReference>
<evidence type="ECO:0000256" key="4">
    <source>
        <dbReference type="HAMAP-Rule" id="MF_01369"/>
    </source>
</evidence>
<dbReference type="NCBIfam" id="NF004363">
    <property type="entry name" value="PRK05738.2-4"/>
    <property type="match status" value="1"/>
</dbReference>
<dbReference type="Proteomes" id="UP000034290">
    <property type="component" value="Unassembled WGS sequence"/>
</dbReference>
<dbReference type="InterPro" id="IPR013025">
    <property type="entry name" value="Ribosomal_uL23-like"/>
</dbReference>
<gene>
    <name evidence="4" type="primary">rplW</name>
    <name evidence="6" type="ORF">UY81_C0002G0005</name>
</gene>
<protein>
    <recommendedName>
        <fullName evidence="4">Large ribosomal subunit protein uL23</fullName>
    </recommendedName>
</protein>
<dbReference type="Gene3D" id="3.30.70.330">
    <property type="match status" value="1"/>
</dbReference>
<accession>A0A0G2A8A0</accession>
<dbReference type="GO" id="GO:0005840">
    <property type="term" value="C:ribosome"/>
    <property type="evidence" value="ECO:0007669"/>
    <property type="project" value="UniProtKB-KW"/>
</dbReference>
<name>A0A0G2A8A0_9BACT</name>
<proteinExistence type="inferred from homology"/>
<dbReference type="GO" id="GO:0003735">
    <property type="term" value="F:structural constituent of ribosome"/>
    <property type="evidence" value="ECO:0007669"/>
    <property type="project" value="InterPro"/>
</dbReference>
<dbReference type="EMBL" id="LCRM01000002">
    <property type="protein sequence ID" value="KKW37147.1"/>
    <property type="molecule type" value="Genomic_DNA"/>
</dbReference>
<dbReference type="GO" id="GO:0019843">
    <property type="term" value="F:rRNA binding"/>
    <property type="evidence" value="ECO:0007669"/>
    <property type="project" value="UniProtKB-UniRule"/>
</dbReference>
<dbReference type="Pfam" id="PF00276">
    <property type="entry name" value="Ribosomal_L23"/>
    <property type="match status" value="1"/>
</dbReference>
<comment type="function">
    <text evidence="4">One of the early assembly proteins it binds 23S rRNA. One of the proteins that surrounds the polypeptide exit tunnel on the outside of the ribosome. Forms the main docking site for trigger factor binding to the ribosome.</text>
</comment>
<organism evidence="6 7">
    <name type="scientific">Candidatus Giovannonibacteria bacterium GW2011_GWA2_53_7</name>
    <dbReference type="NCBI Taxonomy" id="1618650"/>
    <lineage>
        <taxon>Bacteria</taxon>
        <taxon>Candidatus Giovannoniibacteriota</taxon>
    </lineage>
</organism>
<reference evidence="6 7" key="1">
    <citation type="journal article" date="2015" name="Nature">
        <title>rRNA introns, odd ribosomes, and small enigmatic genomes across a large radiation of phyla.</title>
        <authorList>
            <person name="Brown C.T."/>
            <person name="Hug L.A."/>
            <person name="Thomas B.C."/>
            <person name="Sharon I."/>
            <person name="Castelle C.J."/>
            <person name="Singh A."/>
            <person name="Wilkins M.J."/>
            <person name="Williams K.H."/>
            <person name="Banfield J.F."/>
        </authorList>
    </citation>
    <scope>NUCLEOTIDE SEQUENCE [LARGE SCALE GENOMIC DNA]</scope>
</reference>
<keyword evidence="4" id="KW-0699">rRNA-binding</keyword>
<keyword evidence="4" id="KW-0694">RNA-binding</keyword>
<comment type="similarity">
    <text evidence="1 4">Belongs to the universal ribosomal protein uL23 family.</text>
</comment>
<feature type="compositionally biased region" description="Basic and acidic residues" evidence="5">
    <location>
        <begin position="1"/>
        <end position="19"/>
    </location>
</feature>
<keyword evidence="2 4" id="KW-0689">Ribosomal protein</keyword>
<dbReference type="PANTHER" id="PTHR11620">
    <property type="entry name" value="60S RIBOSOMAL PROTEIN L23A"/>
    <property type="match status" value="1"/>
</dbReference>
<evidence type="ECO:0000256" key="5">
    <source>
        <dbReference type="SAM" id="MobiDB-lite"/>
    </source>
</evidence>
<dbReference type="GO" id="GO:1990904">
    <property type="term" value="C:ribonucleoprotein complex"/>
    <property type="evidence" value="ECO:0007669"/>
    <property type="project" value="UniProtKB-KW"/>
</dbReference>
<evidence type="ECO:0000256" key="2">
    <source>
        <dbReference type="ARBA" id="ARBA00022980"/>
    </source>
</evidence>
<evidence type="ECO:0000256" key="1">
    <source>
        <dbReference type="ARBA" id="ARBA00006700"/>
    </source>
</evidence>
<dbReference type="SUPFAM" id="SSF54189">
    <property type="entry name" value="Ribosomal proteins S24e, L23 and L15e"/>
    <property type="match status" value="1"/>
</dbReference>
<keyword evidence="3 4" id="KW-0687">Ribonucleoprotein</keyword>
<evidence type="ECO:0000313" key="7">
    <source>
        <dbReference type="Proteomes" id="UP000034290"/>
    </source>
</evidence>
<evidence type="ECO:0000313" key="6">
    <source>
        <dbReference type="EMBL" id="KKW37147.1"/>
    </source>
</evidence>
<comment type="subunit">
    <text evidence="4">Part of the 50S ribosomal subunit. Contacts protein L29, and trigger factor when it is bound to the ribosome.</text>
</comment>
<comment type="caution">
    <text evidence="6">The sequence shown here is derived from an EMBL/GenBank/DDBJ whole genome shotgun (WGS) entry which is preliminary data.</text>
</comment>